<sequence>MLAALNVILHQLTVIISLTQQISFAFITVGISGMLYGPMLTGMIGIATDILKYIVKPNGGFFPGFTLSEFVLGFIYGLFLYKKEVTLARVFCAQLTVTLVIDLTLTSLWLSMMYGQAFIVLVGARLVKNIVMLPVKTAILYFLAKKVSEIRVRRLA</sequence>
<protein>
    <submittedName>
        <fullName evidence="2">Folate family ECF transporter S component</fullName>
    </submittedName>
</protein>
<accession>A0A926ERB8</accession>
<dbReference type="Pfam" id="PF12822">
    <property type="entry name" value="ECF_trnsprt"/>
    <property type="match status" value="1"/>
</dbReference>
<gene>
    <name evidence="2" type="ORF">H8705_05070</name>
</gene>
<keyword evidence="3" id="KW-1185">Reference proteome</keyword>
<name>A0A926ERB8_9FIRM</name>
<keyword evidence="1" id="KW-1133">Transmembrane helix</keyword>
<evidence type="ECO:0000256" key="1">
    <source>
        <dbReference type="SAM" id="Phobius"/>
    </source>
</evidence>
<reference evidence="2" key="1">
    <citation type="submission" date="2020-08" db="EMBL/GenBank/DDBJ databases">
        <title>Genome public.</title>
        <authorList>
            <person name="Liu C."/>
            <person name="Sun Q."/>
        </authorList>
    </citation>
    <scope>NUCLEOTIDE SEQUENCE</scope>
    <source>
        <strain evidence="2">NSJ-64</strain>
    </source>
</reference>
<feature type="transmembrane region" description="Helical" evidence="1">
    <location>
        <begin position="61"/>
        <end position="79"/>
    </location>
</feature>
<dbReference type="Proteomes" id="UP000623678">
    <property type="component" value="Unassembled WGS sequence"/>
</dbReference>
<organism evidence="2 3">
    <name type="scientific">Youxingia wuxianensis</name>
    <dbReference type="NCBI Taxonomy" id="2763678"/>
    <lineage>
        <taxon>Bacteria</taxon>
        <taxon>Bacillati</taxon>
        <taxon>Bacillota</taxon>
        <taxon>Clostridia</taxon>
        <taxon>Eubacteriales</taxon>
        <taxon>Oscillospiraceae</taxon>
        <taxon>Youxingia</taxon>
    </lineage>
</organism>
<dbReference type="InterPro" id="IPR024529">
    <property type="entry name" value="ECF_trnsprt_substrate-spec"/>
</dbReference>
<dbReference type="GO" id="GO:0022857">
    <property type="term" value="F:transmembrane transporter activity"/>
    <property type="evidence" value="ECO:0007669"/>
    <property type="project" value="InterPro"/>
</dbReference>
<dbReference type="InterPro" id="IPR030949">
    <property type="entry name" value="ECF_S_folate_fam"/>
</dbReference>
<dbReference type="NCBIfam" id="TIGR04518">
    <property type="entry name" value="ECF_S_folT_fam"/>
    <property type="match status" value="1"/>
</dbReference>
<dbReference type="Gene3D" id="1.10.1760.20">
    <property type="match status" value="1"/>
</dbReference>
<dbReference type="EMBL" id="JACRTD010000003">
    <property type="protein sequence ID" value="MBC8584949.1"/>
    <property type="molecule type" value="Genomic_DNA"/>
</dbReference>
<feature type="transmembrane region" description="Helical" evidence="1">
    <location>
        <begin position="118"/>
        <end position="144"/>
    </location>
</feature>
<evidence type="ECO:0000313" key="3">
    <source>
        <dbReference type="Proteomes" id="UP000623678"/>
    </source>
</evidence>
<dbReference type="AlphaFoldDB" id="A0A926ERB8"/>
<proteinExistence type="predicted"/>
<feature type="transmembrane region" description="Helical" evidence="1">
    <location>
        <begin position="12"/>
        <end position="36"/>
    </location>
</feature>
<comment type="caution">
    <text evidence="2">The sequence shown here is derived from an EMBL/GenBank/DDBJ whole genome shotgun (WGS) entry which is preliminary data.</text>
</comment>
<evidence type="ECO:0000313" key="2">
    <source>
        <dbReference type="EMBL" id="MBC8584949.1"/>
    </source>
</evidence>
<feature type="transmembrane region" description="Helical" evidence="1">
    <location>
        <begin position="91"/>
        <end position="112"/>
    </location>
</feature>
<keyword evidence="1" id="KW-0472">Membrane</keyword>
<keyword evidence="1" id="KW-0812">Transmembrane</keyword>